<name>A0A0S4LIY4_9BACT</name>
<keyword evidence="3" id="KW-1185">Reference proteome</keyword>
<evidence type="ECO:0000313" key="3">
    <source>
        <dbReference type="Proteomes" id="UP000199032"/>
    </source>
</evidence>
<feature type="region of interest" description="Disordered" evidence="1">
    <location>
        <begin position="1"/>
        <end position="23"/>
    </location>
</feature>
<dbReference type="STRING" id="1742972.COMA1_20553"/>
<dbReference type="Proteomes" id="UP000199032">
    <property type="component" value="Unassembled WGS sequence"/>
</dbReference>
<protein>
    <submittedName>
        <fullName evidence="2">CopG family transcriptional regulator</fullName>
    </submittedName>
</protein>
<evidence type="ECO:0000256" key="1">
    <source>
        <dbReference type="SAM" id="MobiDB-lite"/>
    </source>
</evidence>
<dbReference type="EMBL" id="CZQA01000008">
    <property type="protein sequence ID" value="CUS35956.1"/>
    <property type="molecule type" value="Genomic_DNA"/>
</dbReference>
<accession>A0A0S4LIY4</accession>
<dbReference type="AlphaFoldDB" id="A0A0S4LIY4"/>
<reference evidence="2 3" key="1">
    <citation type="submission" date="2015-10" db="EMBL/GenBank/DDBJ databases">
        <authorList>
            <person name="Gilbert D.G."/>
        </authorList>
    </citation>
    <scope>NUCLEOTIDE SEQUENCE [LARGE SCALE GENOMIC DNA]</scope>
    <source>
        <strain evidence="2">COMA1</strain>
    </source>
</reference>
<proteinExistence type="predicted"/>
<organism evidence="2 3">
    <name type="scientific">Candidatus Nitrospira nitrosa</name>
    <dbReference type="NCBI Taxonomy" id="1742972"/>
    <lineage>
        <taxon>Bacteria</taxon>
        <taxon>Pseudomonadati</taxon>
        <taxon>Nitrospirota</taxon>
        <taxon>Nitrospiria</taxon>
        <taxon>Nitrospirales</taxon>
        <taxon>Nitrospiraceae</taxon>
        <taxon>Nitrospira</taxon>
    </lineage>
</organism>
<evidence type="ECO:0000313" key="2">
    <source>
        <dbReference type="EMBL" id="CUS35956.1"/>
    </source>
</evidence>
<gene>
    <name evidence="2" type="ORF">COMA1_20553</name>
</gene>
<sequence length="55" mass="5995">MTAVIEESLRQTLTQRSTTKRTRKPVKLTTVSGLGVPPGVDLDDSAALLNLKNSW</sequence>